<dbReference type="CDD" id="cd21112">
    <property type="entry name" value="alphaLP-like"/>
    <property type="match status" value="1"/>
</dbReference>
<protein>
    <submittedName>
        <fullName evidence="6">Uncharacterized protein</fullName>
    </submittedName>
</protein>
<feature type="region of interest" description="Disordered" evidence="1">
    <location>
        <begin position="32"/>
        <end position="67"/>
    </location>
</feature>
<feature type="signal peptide" evidence="3">
    <location>
        <begin position="1"/>
        <end position="32"/>
    </location>
</feature>
<keyword evidence="2" id="KW-0472">Membrane</keyword>
<dbReference type="InterPro" id="IPR043504">
    <property type="entry name" value="Peptidase_S1_PA_chymotrypsin"/>
</dbReference>
<dbReference type="OrthoDB" id="8781117at2"/>
<keyword evidence="3" id="KW-0732">Signal</keyword>
<feature type="domain" description="Peptidase S1" evidence="4">
    <location>
        <begin position="226"/>
        <end position="353"/>
    </location>
</feature>
<keyword evidence="2" id="KW-0812">Transmembrane</keyword>
<dbReference type="InterPro" id="IPR009003">
    <property type="entry name" value="Peptidase_S1_PA"/>
</dbReference>
<proteinExistence type="predicted"/>
<dbReference type="EMBL" id="CP041040">
    <property type="protein sequence ID" value="QDE36112.1"/>
    <property type="molecule type" value="Genomic_DNA"/>
</dbReference>
<evidence type="ECO:0000259" key="4">
    <source>
        <dbReference type="Pfam" id="PF00089"/>
    </source>
</evidence>
<feature type="compositionally biased region" description="Low complexity" evidence="1">
    <location>
        <begin position="37"/>
        <end position="50"/>
    </location>
</feature>
<dbReference type="GO" id="GO:0006508">
    <property type="term" value="P:proteolysis"/>
    <property type="evidence" value="ECO:0007669"/>
    <property type="project" value="InterPro"/>
</dbReference>
<dbReference type="Gene3D" id="2.40.10.10">
    <property type="entry name" value="Trypsin-like serine proteases"/>
    <property type="match status" value="2"/>
</dbReference>
<keyword evidence="2" id="KW-1133">Transmembrane helix</keyword>
<evidence type="ECO:0000256" key="3">
    <source>
        <dbReference type="SAM" id="SignalP"/>
    </source>
</evidence>
<dbReference type="InterPro" id="IPR001254">
    <property type="entry name" value="Trypsin_dom"/>
</dbReference>
<feature type="chain" id="PRO_5021455709" evidence="3">
    <location>
        <begin position="33"/>
        <end position="727"/>
    </location>
</feature>
<dbReference type="SUPFAM" id="SSF50494">
    <property type="entry name" value="Trypsin-like serine proteases"/>
    <property type="match status" value="1"/>
</dbReference>
<dbReference type="GO" id="GO:0004252">
    <property type="term" value="F:serine-type endopeptidase activity"/>
    <property type="evidence" value="ECO:0007669"/>
    <property type="project" value="InterPro"/>
</dbReference>
<dbReference type="InterPro" id="IPR041498">
    <property type="entry name" value="Big_6"/>
</dbReference>
<dbReference type="Proteomes" id="UP000316125">
    <property type="component" value="Chromosome"/>
</dbReference>
<evidence type="ECO:0000259" key="5">
    <source>
        <dbReference type="Pfam" id="PF17936"/>
    </source>
</evidence>
<name>A0A4Y5YTF4_9MICO</name>
<dbReference type="InterPro" id="IPR013783">
    <property type="entry name" value="Ig-like_fold"/>
</dbReference>
<evidence type="ECO:0000256" key="2">
    <source>
        <dbReference type="SAM" id="Phobius"/>
    </source>
</evidence>
<dbReference type="RefSeq" id="WP_140038244.1">
    <property type="nucleotide sequence ID" value="NZ_CP041040.1"/>
</dbReference>
<accession>A0A4Y5YTF4</accession>
<dbReference type="AlphaFoldDB" id="A0A4Y5YTF4"/>
<reference evidence="6 7" key="1">
    <citation type="submission" date="2019-06" db="EMBL/GenBank/DDBJ databases">
        <title>Complete genome of Microbacterium foliorum M2.</title>
        <authorList>
            <person name="Cao G."/>
        </authorList>
    </citation>
    <scope>NUCLEOTIDE SEQUENCE [LARGE SCALE GENOMIC DNA]</scope>
    <source>
        <strain evidence="6 7">M2</strain>
    </source>
</reference>
<dbReference type="Pfam" id="PF00089">
    <property type="entry name" value="Trypsin"/>
    <property type="match status" value="1"/>
</dbReference>
<sequence>MKQRTTGRRALALTAATTIALSGLLVAGPAYAEDGAESTPTPSPTATSETNAPVETEAPAVETQDAPPADVVKIAEAADDHGVEFVASGVGADGGKITVISEDGATDDAAVEAFASEADIPTGTVVTVAGTPKAFADGDIVGGQGYLSLDQDDLLYNCSVGFAAWSPQGDPALLSAGHCALDDDNNSMVGTFWSVPSEQPAAGGDDELPATPRVLGTFSFAQFGSTNNAPGSNGDTNATDISVIDVVAGTNPLPFVTDWTTATTAYDSLADSGVSVKAVGAVVPGAVSKSGRTTGFTTGAIDDNDIVDGWLQIEDRWVQGFSSNTEAGPGDSGGAVIQGNTAVGLISGGIEAGPGQEQWTWAASLTTALPKTGGYEVALDLDTPVITSPTDNAEVQPGTAVTGTAPGATEVTVSGFGADQTVDVVDGAFSFVGPVELGAQTITVTARNGLSSSDSTTIDVTVVPAPLVAPVITSPTDRSTVTETVTAVSGTGLPTTTVTVADDQGDVLGTTEVAADGSWTVDGLSFEYGEHSVVVTLTRTIDGEEEVSPEATSLFAVRPVSPAVTSVTNGAEFAHNDGPSGLAGSGIDGATVTVKLNGAEPASANTAALAGAFAAASGTFTATVEDGAWSVDFGAALESGTYTVSATQAIDGVSSAPTDLAFAVLAAPVAGGGGAAPGDGGAAAPGDGGLAVTGADMLVPLSAAAIALALLSGGLLLVFRRRQLIES</sequence>
<dbReference type="Pfam" id="PF17936">
    <property type="entry name" value="Big_6"/>
    <property type="match status" value="1"/>
</dbReference>
<evidence type="ECO:0000313" key="6">
    <source>
        <dbReference type="EMBL" id="QDE36112.1"/>
    </source>
</evidence>
<dbReference type="GO" id="GO:0005975">
    <property type="term" value="P:carbohydrate metabolic process"/>
    <property type="evidence" value="ECO:0007669"/>
    <property type="project" value="UniProtKB-ARBA"/>
</dbReference>
<dbReference type="Gene3D" id="2.60.40.10">
    <property type="entry name" value="Immunoglobulins"/>
    <property type="match status" value="2"/>
</dbReference>
<feature type="transmembrane region" description="Helical" evidence="2">
    <location>
        <begin position="697"/>
        <end position="719"/>
    </location>
</feature>
<evidence type="ECO:0000256" key="1">
    <source>
        <dbReference type="SAM" id="MobiDB-lite"/>
    </source>
</evidence>
<organism evidence="6 7">
    <name type="scientific">Microbacterium foliorum</name>
    <dbReference type="NCBI Taxonomy" id="104336"/>
    <lineage>
        <taxon>Bacteria</taxon>
        <taxon>Bacillati</taxon>
        <taxon>Actinomycetota</taxon>
        <taxon>Actinomycetes</taxon>
        <taxon>Micrococcales</taxon>
        <taxon>Microbacteriaceae</taxon>
        <taxon>Microbacterium</taxon>
    </lineage>
</organism>
<evidence type="ECO:0000313" key="7">
    <source>
        <dbReference type="Proteomes" id="UP000316125"/>
    </source>
</evidence>
<feature type="domain" description="Bacterial Ig" evidence="5">
    <location>
        <begin position="478"/>
        <end position="536"/>
    </location>
</feature>
<gene>
    <name evidence="6" type="ORF">FIV50_15750</name>
</gene>